<gene>
    <name evidence="2" type="ORF">Hs20B_05540</name>
</gene>
<dbReference type="Pfam" id="PF13370">
    <property type="entry name" value="Fer4_13"/>
    <property type="match status" value="1"/>
</dbReference>
<name>A0A6A0B567_9LACT</name>
<dbReference type="Gene3D" id="3.30.70.20">
    <property type="match status" value="1"/>
</dbReference>
<dbReference type="EMBL" id="BLLH01000002">
    <property type="protein sequence ID" value="GFH40156.1"/>
    <property type="molecule type" value="Genomic_DNA"/>
</dbReference>
<dbReference type="InterPro" id="IPR052395">
    <property type="entry name" value="ET_Ferredoxin"/>
</dbReference>
<accession>A0A6A0B567</accession>
<evidence type="ECO:0000256" key="1">
    <source>
        <dbReference type="ARBA" id="ARBA00001966"/>
    </source>
</evidence>
<evidence type="ECO:0000313" key="2">
    <source>
        <dbReference type="EMBL" id="GFH40156.1"/>
    </source>
</evidence>
<protein>
    <submittedName>
        <fullName evidence="2">Ferredoxin</fullName>
    </submittedName>
</protein>
<keyword evidence="3" id="KW-1185">Reference proteome</keyword>
<reference evidence="2 3" key="1">
    <citation type="submission" date="2020-02" db="EMBL/GenBank/DDBJ databases">
        <title>Draft genome sequence of Lactococcus sp. Hs20B0-1.</title>
        <authorList>
            <person name="Noda S."/>
            <person name="Yuki M."/>
            <person name="Ohkuma M."/>
        </authorList>
    </citation>
    <scope>NUCLEOTIDE SEQUENCE [LARGE SCALE GENOMIC DNA]</scope>
    <source>
        <strain evidence="2 3">Hs20B0-1</strain>
    </source>
</reference>
<dbReference type="SUPFAM" id="SSF54862">
    <property type="entry name" value="4Fe-4S ferredoxins"/>
    <property type="match status" value="1"/>
</dbReference>
<sequence length="69" mass="7514">MLIQILPENCIACGLCHTYNPIFDYNDEGLVQFATAADTLELALPFAENESLTTAVKTCPTHAILVKSD</sequence>
<dbReference type="Proteomes" id="UP000475928">
    <property type="component" value="Unassembled WGS sequence"/>
</dbReference>
<comment type="caution">
    <text evidence="2">The sequence shown here is derived from an EMBL/GenBank/DDBJ whole genome shotgun (WGS) entry which is preliminary data.</text>
</comment>
<organism evidence="2 3">
    <name type="scientific">Pseudolactococcus insecticola</name>
    <dbReference type="NCBI Taxonomy" id="2709158"/>
    <lineage>
        <taxon>Bacteria</taxon>
        <taxon>Bacillati</taxon>
        <taxon>Bacillota</taxon>
        <taxon>Bacilli</taxon>
        <taxon>Lactobacillales</taxon>
        <taxon>Streptococcaceae</taxon>
        <taxon>Pseudolactococcus</taxon>
    </lineage>
</organism>
<comment type="cofactor">
    <cofactor evidence="1">
        <name>[4Fe-4S] cluster</name>
        <dbReference type="ChEBI" id="CHEBI:49883"/>
    </cofactor>
</comment>
<proteinExistence type="predicted"/>
<evidence type="ECO:0000313" key="3">
    <source>
        <dbReference type="Proteomes" id="UP000475928"/>
    </source>
</evidence>
<dbReference type="PANTHER" id="PTHR39163:SF1">
    <property type="entry name" value="FERREDOXIN"/>
    <property type="match status" value="1"/>
</dbReference>
<dbReference type="PANTHER" id="PTHR39163">
    <property type="entry name" value="FERREDOXIN"/>
    <property type="match status" value="1"/>
</dbReference>
<dbReference type="AlphaFoldDB" id="A0A6A0B567"/>
<dbReference type="RefSeq" id="WP_172355446.1">
    <property type="nucleotide sequence ID" value="NZ_BLLH01000002.1"/>
</dbReference>